<evidence type="ECO:0000259" key="1">
    <source>
        <dbReference type="Pfam" id="PF08241"/>
    </source>
</evidence>
<keyword evidence="2" id="KW-0808">Transferase</keyword>
<dbReference type="RefSeq" id="WP_184040881.1">
    <property type="nucleotide sequence ID" value="NZ_JACHHY010000019.1"/>
</dbReference>
<name>A0A840MTE2_9PROT</name>
<protein>
    <submittedName>
        <fullName evidence="2">SAM-dependent methyltransferase</fullName>
    </submittedName>
</protein>
<keyword evidence="2" id="KW-0489">Methyltransferase</keyword>
<evidence type="ECO:0000313" key="3">
    <source>
        <dbReference type="Proteomes" id="UP000575898"/>
    </source>
</evidence>
<evidence type="ECO:0000313" key="2">
    <source>
        <dbReference type="EMBL" id="MBB5019656.1"/>
    </source>
</evidence>
<organism evidence="2 3">
    <name type="scientific">Chitinivorax tropicus</name>
    <dbReference type="NCBI Taxonomy" id="714531"/>
    <lineage>
        <taxon>Bacteria</taxon>
        <taxon>Pseudomonadati</taxon>
        <taxon>Pseudomonadota</taxon>
        <taxon>Betaproteobacteria</taxon>
        <taxon>Chitinivorax</taxon>
    </lineage>
</organism>
<dbReference type="GO" id="GO:0032259">
    <property type="term" value="P:methylation"/>
    <property type="evidence" value="ECO:0007669"/>
    <property type="project" value="UniProtKB-KW"/>
</dbReference>
<comment type="caution">
    <text evidence="2">The sequence shown here is derived from an EMBL/GenBank/DDBJ whole genome shotgun (WGS) entry which is preliminary data.</text>
</comment>
<feature type="domain" description="Methyltransferase type 11" evidence="1">
    <location>
        <begin position="64"/>
        <end position="114"/>
    </location>
</feature>
<dbReference type="EMBL" id="JACHHY010000019">
    <property type="protein sequence ID" value="MBB5019656.1"/>
    <property type="molecule type" value="Genomic_DNA"/>
</dbReference>
<keyword evidence="3" id="KW-1185">Reference proteome</keyword>
<dbReference type="Gene3D" id="3.40.50.150">
    <property type="entry name" value="Vaccinia Virus protein VP39"/>
    <property type="match status" value="1"/>
</dbReference>
<accession>A0A840MTE2</accession>
<dbReference type="AlphaFoldDB" id="A0A840MTE2"/>
<dbReference type="Proteomes" id="UP000575898">
    <property type="component" value="Unassembled WGS sequence"/>
</dbReference>
<dbReference type="Pfam" id="PF08241">
    <property type="entry name" value="Methyltransf_11"/>
    <property type="match status" value="1"/>
</dbReference>
<dbReference type="SUPFAM" id="SSF53335">
    <property type="entry name" value="S-adenosyl-L-methionine-dependent methyltransferases"/>
    <property type="match status" value="1"/>
</dbReference>
<dbReference type="InterPro" id="IPR013216">
    <property type="entry name" value="Methyltransf_11"/>
</dbReference>
<reference evidence="2 3" key="1">
    <citation type="submission" date="2020-08" db="EMBL/GenBank/DDBJ databases">
        <title>Genomic Encyclopedia of Type Strains, Phase IV (KMG-IV): sequencing the most valuable type-strain genomes for metagenomic binning, comparative biology and taxonomic classification.</title>
        <authorList>
            <person name="Goeker M."/>
        </authorList>
    </citation>
    <scope>NUCLEOTIDE SEQUENCE [LARGE SCALE GENOMIC DNA]</scope>
    <source>
        <strain evidence="2 3">DSM 27165</strain>
    </source>
</reference>
<dbReference type="InterPro" id="IPR029063">
    <property type="entry name" value="SAM-dependent_MTases_sf"/>
</dbReference>
<gene>
    <name evidence="2" type="ORF">HNQ59_002964</name>
</gene>
<proteinExistence type="predicted"/>
<sequence length="248" mass="28612">MPDWNDWWESPLGQYVIEHEQAYFDQVVTNLFGFHAVQVGMSQLDLLRANRMPHRIKIGRVGMVDLHCDPANLPLESGSIDLIVLPHVLDFNANPHQVLREAERVLVADGQLLIAGFNPWSLWGGKRLWLKRQGMPWRGHFLSLPRIKDWLKLLSFDISDNQLTCYVPPFVQPQWRQRFGFMERLGARWWPVAGGVYFLHAVKRVQGMRLITPAWQQHKLRARLAALAERQGANVSTHQKGSTGPHHE</sequence>
<dbReference type="GO" id="GO:0008757">
    <property type="term" value="F:S-adenosylmethionine-dependent methyltransferase activity"/>
    <property type="evidence" value="ECO:0007669"/>
    <property type="project" value="InterPro"/>
</dbReference>